<dbReference type="Gene3D" id="3.80.10.10">
    <property type="entry name" value="Ribonuclease Inhibitor"/>
    <property type="match status" value="1"/>
</dbReference>
<dbReference type="GO" id="GO:0006952">
    <property type="term" value="P:defense response"/>
    <property type="evidence" value="ECO:0007669"/>
    <property type="project" value="UniProtKB-KW"/>
</dbReference>
<comment type="similarity">
    <text evidence="3">Belongs to the disease resistance NB-LRR family.</text>
</comment>
<dbReference type="GO" id="GO:0030247">
    <property type="term" value="F:polysaccharide binding"/>
    <property type="evidence" value="ECO:0007669"/>
    <property type="project" value="InterPro"/>
</dbReference>
<keyword evidence="12" id="KW-0611">Plant defense</keyword>
<evidence type="ECO:0000256" key="14">
    <source>
        <dbReference type="ARBA" id="ARBA00022989"/>
    </source>
</evidence>
<reference evidence="18" key="1">
    <citation type="submission" date="2015-06" db="UniProtKB">
        <authorList>
            <consortium name="EnsemblPlants"/>
        </authorList>
    </citation>
    <scope>IDENTIFICATION</scope>
</reference>
<comment type="subcellular location">
    <subcellularLocation>
        <location evidence="1">Cell membrane</location>
        <topology evidence="1">Single-pass membrane protein</topology>
    </subcellularLocation>
</comment>
<feature type="domain" description="Protein kinase" evidence="17">
    <location>
        <begin position="268"/>
        <end position="554"/>
    </location>
</feature>
<keyword evidence="6" id="KW-0808">Transferase</keyword>
<evidence type="ECO:0000256" key="13">
    <source>
        <dbReference type="ARBA" id="ARBA00022840"/>
    </source>
</evidence>
<sequence length="1740" mass="193736">MLTSRCVFITAVLQLLISFLAVAGEPQIGLPGCQTRCGDVSVSYPFGMGPKKCYWPGLKLTCDDRGSKPPRLLLGDGGAGAFEVVEISLEKLTMRVVSHKLQAININMSSGGSGRLSLGYTYTEAIGGAPYFLQHLANEMILTGCNVQATLRWKGGNRQSATLRWKGEIVNRCASFCPIFTDDNGSPLPAQYFAADYNSNSCSNLGCCQSSILSSSTSYDAKKEKHGCFGHCERLPGYVSCRCPQGTHGNYSIPGGCVADTNTGNLALIIGLSAASGPFILLLVLRILVLSSDFKEQKLRMLRRKFFTQNRGQLLKQLVSHRADIAERMLISLEELQKATNNFDQARRLGGGRHGTVYKGILSDLHVVAIKKSNIVVKREIDEFINEVAILSQINHRNIVKLLPVIHRDIKPSNILLDDALTAKVSDFGASRRKPSLYRSNEGVGLVMEFVALLAEGNLSEILDPPVVEEGGSEVEDVANLAVSCVKLRAEERPTMRQVEMALEALQARKEHVMGDLIEETNGKKHAAPNCPSTSKRPKGSEATRCYSQEEEVLRTTNPLRLDGRAQDDSVVGRRGGIDGPDRDGNLSQLCATPQVLGALLNAGSRSPDLGQGSRFLLTVTSIISPIDPSSSSSHWTLQLLARLHGISISATRSVSHLSSRFKYQLKCELTLQQMAGVLDALASYVTSMLAEMAKEEVAMLIGVSDGIKDLSIKLGDLKNFLADVDRRNITDDSVRGWVGELKRAMYLATDIVDLCHLKAMEQGQTKDRGCLNPLLFCMRNPLHAHDIGTRIKLLNQNLDDICKRGSSFNFIKLEAYQDQKTTRSPATDRKTNSLIERSGVVGEKIEEDTRALVEVLTREAVGDKSGRLIVVAIVGIGGIGKTTLGKKVFNDEAIEGKFTKKIWLSITQDFTDVELLSTTITAIGADLPGGGGAQDKALLVDALKNSIKDKKFFLVLDDLWDVDAWNKHLMTPFSYGGPGSRVLITTRHDTVARSMKAFHPYHHVDKLAPQDAWSLLKKQVLTGEENEPEVDMLEDIGLQIIAKCDGLPLAVKVMGGLLCKKEKTRRDWQDVLNDDMWSVSQMSKELNYAIYLSYQDLSPYLKQCFLHFSLKPKKTVINDTEIVSMWVGEGLVEGDTYTRSLEEGNKYYKELIVRNLIEVDTDYPSQLICNMHDVIRSFAQFVARDEALLVHSGETIKKKLGAQSFLRLSIETKGVECDEFEWRYLREQKSLRTLIVTGNLKLQSGDSLVTFSSLRTLHIEGVNMAALLEYVCQLKHLRYLALKRTDMCRLPENIHGMKFLQHISLEGCESLMKLPDSIIKLQGLRFLDIDDTLVNSIPRGFRALTNLRVLYGFPAYIDGDWCSLEELGSLSQLNELSLESLENVSSALLAAKARVDAKKQLTYLGLKCGGRVGDGLVQGEVSESKEEEQMIEAVFDVLCPQPCIEYISIKRYFGRRLPGWMTSTVMVPLESLKILVLEHLPCCTQLPDGLCRLPYLEWIKVMNAPVIKCIGPEFVQQYNQLHRPSSQLAATFPKLQQMHFDGMEEWGEWVWETEVKAMPLLEVLRITSCKLGRMPPGLMSHAIALKKLTIRRVRGLHSLENFVSVVELDLYDIPELAMISNIPKLQKLTIKCCPKLEMLQEMAALRRLELRVFRRENQLPVYLPTVKPSHLLLTCSLEVLTSMAEGESSSEWDKFSHIKQVEAYAEEGGDEKKWHVLYTSESSNIQTNIHQDRLVEEEE</sequence>
<keyword evidence="4" id="KW-0723">Serine/threonine-protein kinase</keyword>
<keyword evidence="13" id="KW-0067">ATP-binding</keyword>
<dbReference type="InterPro" id="IPR008271">
    <property type="entry name" value="Ser/Thr_kinase_AS"/>
</dbReference>
<dbReference type="PROSITE" id="PS00107">
    <property type="entry name" value="PROTEIN_KINASE_ATP"/>
    <property type="match status" value="1"/>
</dbReference>
<dbReference type="SUPFAM" id="SSF52058">
    <property type="entry name" value="L domain-like"/>
    <property type="match status" value="1"/>
</dbReference>
<keyword evidence="16" id="KW-0472">Membrane</keyword>
<comment type="similarity">
    <text evidence="2">Belongs to the protein kinase superfamily. TKL Ser/Thr protein kinase family. ROCO subfamily.</text>
</comment>
<dbReference type="Pfam" id="PF00931">
    <property type="entry name" value="NB-ARC"/>
    <property type="match status" value="1"/>
</dbReference>
<dbReference type="Pfam" id="PF18052">
    <property type="entry name" value="Rx_N"/>
    <property type="match status" value="1"/>
</dbReference>
<evidence type="ECO:0000256" key="10">
    <source>
        <dbReference type="ARBA" id="ARBA00022741"/>
    </source>
</evidence>
<dbReference type="InterPro" id="IPR017441">
    <property type="entry name" value="Protein_kinase_ATP_BS"/>
</dbReference>
<dbReference type="Pfam" id="PF13947">
    <property type="entry name" value="GUB_WAK_bind"/>
    <property type="match status" value="1"/>
</dbReference>
<dbReference type="SMART" id="SM00220">
    <property type="entry name" value="S_TKc"/>
    <property type="match status" value="1"/>
</dbReference>
<dbReference type="SUPFAM" id="SSF56112">
    <property type="entry name" value="Protein kinase-like (PK-like)"/>
    <property type="match status" value="1"/>
</dbReference>
<keyword evidence="14" id="KW-1133">Transmembrane helix</keyword>
<dbReference type="InterPro" id="IPR025287">
    <property type="entry name" value="WAK_GUB"/>
</dbReference>
<keyword evidence="7" id="KW-0812">Transmembrane</keyword>
<dbReference type="PANTHER" id="PTHR36766:SF36">
    <property type="entry name" value="AAA+ ATPASE DOMAIN-CONTAINING PROTEIN"/>
    <property type="match status" value="1"/>
</dbReference>
<evidence type="ECO:0000256" key="6">
    <source>
        <dbReference type="ARBA" id="ARBA00022679"/>
    </source>
</evidence>
<evidence type="ECO:0000256" key="5">
    <source>
        <dbReference type="ARBA" id="ARBA00022614"/>
    </source>
</evidence>
<evidence type="ECO:0000256" key="3">
    <source>
        <dbReference type="ARBA" id="ARBA00008894"/>
    </source>
</evidence>
<keyword evidence="9" id="KW-0677">Repeat</keyword>
<dbReference type="GO" id="GO:0005524">
    <property type="term" value="F:ATP binding"/>
    <property type="evidence" value="ECO:0007669"/>
    <property type="project" value="UniProtKB-UniRule"/>
</dbReference>
<dbReference type="Pfam" id="PF07714">
    <property type="entry name" value="PK_Tyr_Ser-Thr"/>
    <property type="match status" value="1"/>
</dbReference>
<dbReference type="PRINTS" id="PR00364">
    <property type="entry name" value="DISEASERSIST"/>
</dbReference>
<organism evidence="18">
    <name type="scientific">Aegilops tauschii</name>
    <name type="common">Tausch's goatgrass</name>
    <name type="synonym">Aegilops squarrosa</name>
    <dbReference type="NCBI Taxonomy" id="37682"/>
    <lineage>
        <taxon>Eukaryota</taxon>
        <taxon>Viridiplantae</taxon>
        <taxon>Streptophyta</taxon>
        <taxon>Embryophyta</taxon>
        <taxon>Tracheophyta</taxon>
        <taxon>Spermatophyta</taxon>
        <taxon>Magnoliopsida</taxon>
        <taxon>Liliopsida</taxon>
        <taxon>Poales</taxon>
        <taxon>Poaceae</taxon>
        <taxon>BOP clade</taxon>
        <taxon>Pooideae</taxon>
        <taxon>Triticodae</taxon>
        <taxon>Triticeae</taxon>
        <taxon>Triticinae</taxon>
        <taxon>Aegilops</taxon>
    </lineage>
</organism>
<evidence type="ECO:0000256" key="9">
    <source>
        <dbReference type="ARBA" id="ARBA00022737"/>
    </source>
</evidence>
<evidence type="ECO:0000256" key="8">
    <source>
        <dbReference type="ARBA" id="ARBA00022729"/>
    </source>
</evidence>
<dbReference type="Gene3D" id="1.20.5.4130">
    <property type="match status" value="1"/>
</dbReference>
<dbReference type="InterPro" id="IPR027417">
    <property type="entry name" value="P-loop_NTPase"/>
</dbReference>
<dbReference type="Gene3D" id="1.10.8.430">
    <property type="entry name" value="Helical domain of apoptotic protease-activating factors"/>
    <property type="match status" value="1"/>
</dbReference>
<name>M8D256_AEGTA</name>
<dbReference type="PROSITE" id="PS00108">
    <property type="entry name" value="PROTEIN_KINASE_ST"/>
    <property type="match status" value="1"/>
</dbReference>
<keyword evidence="5" id="KW-0433">Leucine-rich repeat</keyword>
<dbReference type="Pfam" id="PF23598">
    <property type="entry name" value="LRR_14"/>
    <property type="match status" value="1"/>
</dbReference>
<evidence type="ECO:0000313" key="18">
    <source>
        <dbReference type="EnsemblPlants" id="EMT30296"/>
    </source>
</evidence>
<evidence type="ECO:0000256" key="4">
    <source>
        <dbReference type="ARBA" id="ARBA00022527"/>
    </source>
</evidence>
<dbReference type="GO" id="GO:0004674">
    <property type="term" value="F:protein serine/threonine kinase activity"/>
    <property type="evidence" value="ECO:0007669"/>
    <property type="project" value="UniProtKB-KW"/>
</dbReference>
<dbReference type="GO" id="GO:0043531">
    <property type="term" value="F:ADP binding"/>
    <property type="evidence" value="ECO:0007669"/>
    <property type="project" value="InterPro"/>
</dbReference>
<dbReference type="Pfam" id="PF23559">
    <property type="entry name" value="WHD_DRP"/>
    <property type="match status" value="1"/>
</dbReference>
<evidence type="ECO:0000259" key="17">
    <source>
        <dbReference type="PROSITE" id="PS50011"/>
    </source>
</evidence>
<dbReference type="InterPro" id="IPR058922">
    <property type="entry name" value="WHD_DRP"/>
</dbReference>
<dbReference type="ExpressionAtlas" id="M8D256">
    <property type="expression patterns" value="baseline"/>
</dbReference>
<dbReference type="InterPro" id="IPR011009">
    <property type="entry name" value="Kinase-like_dom_sf"/>
</dbReference>
<evidence type="ECO:0000256" key="12">
    <source>
        <dbReference type="ARBA" id="ARBA00022821"/>
    </source>
</evidence>
<dbReference type="InterPro" id="IPR041118">
    <property type="entry name" value="Rx_N"/>
</dbReference>
<dbReference type="InterPro" id="IPR032675">
    <property type="entry name" value="LRR_dom_sf"/>
</dbReference>
<evidence type="ECO:0000256" key="2">
    <source>
        <dbReference type="ARBA" id="ARBA00008171"/>
    </source>
</evidence>
<dbReference type="GO" id="GO:0051707">
    <property type="term" value="P:response to other organism"/>
    <property type="evidence" value="ECO:0007669"/>
    <property type="project" value="UniProtKB-ARBA"/>
</dbReference>
<dbReference type="PANTHER" id="PTHR36766">
    <property type="entry name" value="PLANT BROAD-SPECTRUM MILDEW RESISTANCE PROTEIN RPW8"/>
    <property type="match status" value="1"/>
</dbReference>
<dbReference type="PROSITE" id="PS50011">
    <property type="entry name" value="PROTEIN_KINASE_DOM"/>
    <property type="match status" value="1"/>
</dbReference>
<dbReference type="EnsemblPlants" id="EMT30296">
    <property type="protein sequence ID" value="EMT30296"/>
    <property type="gene ID" value="F775_22763"/>
</dbReference>
<evidence type="ECO:0000256" key="16">
    <source>
        <dbReference type="ARBA" id="ARBA00023136"/>
    </source>
</evidence>
<dbReference type="InterPro" id="IPR001245">
    <property type="entry name" value="Ser-Thr/Tyr_kinase_cat_dom"/>
</dbReference>
<dbReference type="InterPro" id="IPR042197">
    <property type="entry name" value="Apaf_helical"/>
</dbReference>
<dbReference type="Gene3D" id="1.10.510.10">
    <property type="entry name" value="Transferase(Phosphotransferase) domain 1"/>
    <property type="match status" value="1"/>
</dbReference>
<dbReference type="Gene3D" id="3.30.200.20">
    <property type="entry name" value="Phosphorylase Kinase, domain 1"/>
    <property type="match status" value="1"/>
</dbReference>
<dbReference type="Gene3D" id="3.40.50.300">
    <property type="entry name" value="P-loop containing nucleotide triphosphate hydrolases"/>
    <property type="match status" value="1"/>
</dbReference>
<keyword evidence="10" id="KW-0547">Nucleotide-binding</keyword>
<dbReference type="SUPFAM" id="SSF52540">
    <property type="entry name" value="P-loop containing nucleoside triphosphate hydrolases"/>
    <property type="match status" value="1"/>
</dbReference>
<dbReference type="GO" id="GO:0005886">
    <property type="term" value="C:plasma membrane"/>
    <property type="evidence" value="ECO:0007669"/>
    <property type="project" value="UniProtKB-SubCell"/>
</dbReference>
<evidence type="ECO:0000256" key="7">
    <source>
        <dbReference type="ARBA" id="ARBA00022692"/>
    </source>
</evidence>
<keyword evidence="11" id="KW-0418">Kinase</keyword>
<evidence type="ECO:0000256" key="15">
    <source>
        <dbReference type="ARBA" id="ARBA00023054"/>
    </source>
</evidence>
<dbReference type="Gene3D" id="1.10.10.10">
    <property type="entry name" value="Winged helix-like DNA-binding domain superfamily/Winged helix DNA-binding domain"/>
    <property type="match status" value="1"/>
</dbReference>
<keyword evidence="8" id="KW-0732">Signal</keyword>
<evidence type="ECO:0000256" key="1">
    <source>
        <dbReference type="ARBA" id="ARBA00004162"/>
    </source>
</evidence>
<dbReference type="InterPro" id="IPR036388">
    <property type="entry name" value="WH-like_DNA-bd_sf"/>
</dbReference>
<dbReference type="InterPro" id="IPR000719">
    <property type="entry name" value="Prot_kinase_dom"/>
</dbReference>
<dbReference type="InterPro" id="IPR002182">
    <property type="entry name" value="NB-ARC"/>
</dbReference>
<evidence type="ECO:0000256" key="11">
    <source>
        <dbReference type="ARBA" id="ARBA00022777"/>
    </source>
</evidence>
<dbReference type="InterPro" id="IPR055414">
    <property type="entry name" value="LRR_R13L4/SHOC2-like"/>
</dbReference>
<proteinExistence type="inferred from homology"/>
<keyword evidence="15" id="KW-0175">Coiled coil</keyword>
<protein>
    <submittedName>
        <fullName evidence="18">Putative disease resistance RPP13-like protein 1</fullName>
    </submittedName>
</protein>
<accession>M8D256</accession>